<protein>
    <recommendedName>
        <fullName evidence="5">HNH endonuclease</fullName>
    </recommendedName>
</protein>
<dbReference type="Proteomes" id="UP000612585">
    <property type="component" value="Unassembled WGS sequence"/>
</dbReference>
<gene>
    <name evidence="3" type="ORF">Vau01_011470</name>
</gene>
<evidence type="ECO:0008006" key="5">
    <source>
        <dbReference type="Google" id="ProtNLM"/>
    </source>
</evidence>
<feature type="chain" id="PRO_5038387062" description="HNH endonuclease" evidence="2">
    <location>
        <begin position="35"/>
        <end position="296"/>
    </location>
</feature>
<reference evidence="3" key="1">
    <citation type="submission" date="2021-01" db="EMBL/GenBank/DDBJ databases">
        <title>Whole genome shotgun sequence of Virgisporangium aurantiacum NBRC 16421.</title>
        <authorList>
            <person name="Komaki H."/>
            <person name="Tamura T."/>
        </authorList>
    </citation>
    <scope>NUCLEOTIDE SEQUENCE</scope>
    <source>
        <strain evidence="3">NBRC 16421</strain>
    </source>
</reference>
<evidence type="ECO:0000256" key="2">
    <source>
        <dbReference type="SAM" id="SignalP"/>
    </source>
</evidence>
<feature type="region of interest" description="Disordered" evidence="1">
    <location>
        <begin position="171"/>
        <end position="190"/>
    </location>
</feature>
<organism evidence="3 4">
    <name type="scientific">Virgisporangium aurantiacum</name>
    <dbReference type="NCBI Taxonomy" id="175570"/>
    <lineage>
        <taxon>Bacteria</taxon>
        <taxon>Bacillati</taxon>
        <taxon>Actinomycetota</taxon>
        <taxon>Actinomycetes</taxon>
        <taxon>Micromonosporales</taxon>
        <taxon>Micromonosporaceae</taxon>
        <taxon>Virgisporangium</taxon>
    </lineage>
</organism>
<proteinExistence type="predicted"/>
<evidence type="ECO:0000313" key="3">
    <source>
        <dbReference type="EMBL" id="GIJ53631.1"/>
    </source>
</evidence>
<dbReference type="EMBL" id="BOPG01000008">
    <property type="protein sequence ID" value="GIJ53631.1"/>
    <property type="molecule type" value="Genomic_DNA"/>
</dbReference>
<comment type="caution">
    <text evidence="3">The sequence shown here is derived from an EMBL/GenBank/DDBJ whole genome shotgun (WGS) entry which is preliminary data.</text>
</comment>
<sequence>MNTKTRERRRTIMARFVALVVVCMSLFLPGPRAAAAPQEMCSAQIAAAEALAAQIAAHNAAPHVFELPRQAAAYAAYNAEAAALEARKAQVQAALAACAAAMSALESASNSSLPLRPVPETTRVALENAIKNIPANYTPPPAPASGKAWRVPPTSEIKPVYDILRAGNPGNVGNVRLQGQPRPRVGDRDPAYANRTIPLSRSGNGPAVSPDHIIPLSEIVSMPGFHRLTPMNMYAVTRAPVNLQWMSSKANWSKSSRSVANMSGVDPAWQAAQVQLEIRTRQQLQDLITKLLASQV</sequence>
<accession>A0A8J3Z1R1</accession>
<keyword evidence="2" id="KW-0732">Signal</keyword>
<keyword evidence="4" id="KW-1185">Reference proteome</keyword>
<evidence type="ECO:0000256" key="1">
    <source>
        <dbReference type="SAM" id="MobiDB-lite"/>
    </source>
</evidence>
<name>A0A8J3Z1R1_9ACTN</name>
<dbReference type="AlphaFoldDB" id="A0A8J3Z1R1"/>
<evidence type="ECO:0000313" key="4">
    <source>
        <dbReference type="Proteomes" id="UP000612585"/>
    </source>
</evidence>
<feature type="signal peptide" evidence="2">
    <location>
        <begin position="1"/>
        <end position="34"/>
    </location>
</feature>